<dbReference type="Proteomes" id="UP000008694">
    <property type="component" value="Unassembled WGS sequence"/>
</dbReference>
<dbReference type="PROSITE" id="PS51752">
    <property type="entry name" value="JACALIN_LECTIN"/>
    <property type="match status" value="1"/>
</dbReference>
<dbReference type="AlphaFoldDB" id="D7LKH9"/>
<dbReference type="Gramene" id="Al_scaffold_0004_3039">
    <property type="protein sequence ID" value="Al_scaffold_0004_3039"/>
    <property type="gene ID" value="Al_scaffold_0004_3039"/>
</dbReference>
<evidence type="ECO:0000256" key="1">
    <source>
        <dbReference type="ARBA" id="ARBA00006568"/>
    </source>
</evidence>
<dbReference type="Gene3D" id="2.100.10.30">
    <property type="entry name" value="Jacalin-like lectin domain"/>
    <property type="match status" value="1"/>
</dbReference>
<dbReference type="Pfam" id="PF01419">
    <property type="entry name" value="Jacalin"/>
    <property type="match status" value="1"/>
</dbReference>
<feature type="non-terminal residue" evidence="4">
    <location>
        <position position="1"/>
    </location>
</feature>
<proteinExistence type="inferred from homology"/>
<protein>
    <submittedName>
        <fullName evidence="4">Predicted protein</fullName>
    </submittedName>
</protein>
<dbReference type="InterPro" id="IPR001229">
    <property type="entry name" value="Jacalin-like_lectin_dom"/>
</dbReference>
<accession>D7LKH9</accession>
<dbReference type="EMBL" id="GL348716">
    <property type="protein sequence ID" value="EFH58185.1"/>
    <property type="molecule type" value="Genomic_DNA"/>
</dbReference>
<dbReference type="SMART" id="SM00915">
    <property type="entry name" value="Jacalin"/>
    <property type="match status" value="1"/>
</dbReference>
<reference evidence="5" key="1">
    <citation type="journal article" date="2011" name="Nat. Genet.">
        <title>The Arabidopsis lyrata genome sequence and the basis of rapid genome size change.</title>
        <authorList>
            <person name="Hu T.T."/>
            <person name="Pattyn P."/>
            <person name="Bakker E.G."/>
            <person name="Cao J."/>
            <person name="Cheng J.-F."/>
            <person name="Clark R.M."/>
            <person name="Fahlgren N."/>
            <person name="Fawcett J.A."/>
            <person name="Grimwood J."/>
            <person name="Gundlach H."/>
            <person name="Haberer G."/>
            <person name="Hollister J.D."/>
            <person name="Ossowski S."/>
            <person name="Ottilar R.P."/>
            <person name="Salamov A.A."/>
            <person name="Schneeberger K."/>
            <person name="Spannagl M."/>
            <person name="Wang X."/>
            <person name="Yang L."/>
            <person name="Nasrallah M.E."/>
            <person name="Bergelson J."/>
            <person name="Carrington J.C."/>
            <person name="Gaut B.S."/>
            <person name="Schmutz J."/>
            <person name="Mayer K.F.X."/>
            <person name="Van de Peer Y."/>
            <person name="Grigoriev I.V."/>
            <person name="Nordborg M."/>
            <person name="Weigel D."/>
            <person name="Guo Y.-L."/>
        </authorList>
    </citation>
    <scope>NUCLEOTIDE SEQUENCE [LARGE SCALE GENOMIC DNA]</scope>
    <source>
        <strain evidence="5">cv. MN47</strain>
    </source>
</reference>
<organism evidence="5">
    <name type="scientific">Arabidopsis lyrata subsp. lyrata</name>
    <name type="common">Lyre-leaved rock-cress</name>
    <dbReference type="NCBI Taxonomy" id="81972"/>
    <lineage>
        <taxon>Eukaryota</taxon>
        <taxon>Viridiplantae</taxon>
        <taxon>Streptophyta</taxon>
        <taxon>Embryophyta</taxon>
        <taxon>Tracheophyta</taxon>
        <taxon>Spermatophyta</taxon>
        <taxon>Magnoliopsida</taxon>
        <taxon>eudicotyledons</taxon>
        <taxon>Gunneridae</taxon>
        <taxon>Pentapetalae</taxon>
        <taxon>rosids</taxon>
        <taxon>malvids</taxon>
        <taxon>Brassicales</taxon>
        <taxon>Brassicaceae</taxon>
        <taxon>Camelineae</taxon>
        <taxon>Arabidopsis</taxon>
    </lineage>
</organism>
<dbReference type="InterPro" id="IPR036404">
    <property type="entry name" value="Jacalin-like_lectin_dom_sf"/>
</dbReference>
<keyword evidence="5" id="KW-1185">Reference proteome</keyword>
<sequence>SIKCIQFSYFQNGIHVVSEKYGSSKGRSYEIVRLNDDEYVTALSGIYYERKITSLTFHTNQGKHGPFCDIPGYSSIIVAGRTRKIDVKIRDRREFGGFFGSFDDFGDLTSIGIYVYPTYHNKPTLNQAWDPLYTFAHKRTLNYQIPTIVDGIPVKHIRYKPKLKDRILSKLDFKSAMWCLIKAFLD</sequence>
<dbReference type="OrthoDB" id="581739at2759"/>
<feature type="domain" description="Jacalin-type lectin" evidence="3">
    <location>
        <begin position="1"/>
        <end position="117"/>
    </location>
</feature>
<gene>
    <name evidence="4" type="ORF">ARALYDRAFT_670320</name>
</gene>
<dbReference type="HOGENOM" id="CLU_076205_0_0_1"/>
<evidence type="ECO:0000313" key="4">
    <source>
        <dbReference type="EMBL" id="EFH58185.1"/>
    </source>
</evidence>
<comment type="similarity">
    <text evidence="1">Belongs to the jacalin lectin family.</text>
</comment>
<dbReference type="SUPFAM" id="SSF51101">
    <property type="entry name" value="Mannose-binding lectins"/>
    <property type="match status" value="1"/>
</dbReference>
<name>D7LKH9_ARALL</name>
<dbReference type="PANTHER" id="PTHR47293:SF70">
    <property type="entry name" value="JACALIN-RELATED LECTIN 24-RELATED"/>
    <property type="match status" value="1"/>
</dbReference>
<evidence type="ECO:0000256" key="2">
    <source>
        <dbReference type="ARBA" id="ARBA00022734"/>
    </source>
</evidence>
<dbReference type="KEGG" id="aly:9317992"/>
<dbReference type="GO" id="GO:0030246">
    <property type="term" value="F:carbohydrate binding"/>
    <property type="evidence" value="ECO:0007669"/>
    <property type="project" value="UniProtKB-KW"/>
</dbReference>
<dbReference type="PANTHER" id="PTHR47293">
    <property type="entry name" value="JACALIN-RELATED LECTIN 3"/>
    <property type="match status" value="1"/>
</dbReference>
<evidence type="ECO:0000313" key="5">
    <source>
        <dbReference type="Proteomes" id="UP000008694"/>
    </source>
</evidence>
<evidence type="ECO:0000259" key="3">
    <source>
        <dbReference type="PROSITE" id="PS51752"/>
    </source>
</evidence>
<keyword evidence="2" id="KW-0430">Lectin</keyword>